<evidence type="ECO:0000256" key="1">
    <source>
        <dbReference type="ARBA" id="ARBA00022679"/>
    </source>
</evidence>
<dbReference type="AlphaFoldDB" id="A0AAF0Q8F6"/>
<feature type="region of interest" description="Disordered" evidence="7">
    <location>
        <begin position="1"/>
        <end position="28"/>
    </location>
</feature>
<dbReference type="Proteomes" id="UP001234989">
    <property type="component" value="Chromosome 3"/>
</dbReference>
<keyword evidence="2" id="KW-0548">Nucleotidyltransferase</keyword>
<evidence type="ECO:0000256" key="7">
    <source>
        <dbReference type="SAM" id="MobiDB-lite"/>
    </source>
</evidence>
<gene>
    <name evidence="9" type="ORF">MTR67_012359</name>
</gene>
<dbReference type="Gene3D" id="3.10.20.370">
    <property type="match status" value="1"/>
</dbReference>
<dbReference type="FunFam" id="3.10.20.370:FF:000001">
    <property type="entry name" value="Retrovirus-related Pol polyprotein from transposon 17.6-like protein"/>
    <property type="match status" value="1"/>
</dbReference>
<dbReference type="GO" id="GO:0016787">
    <property type="term" value="F:hydrolase activity"/>
    <property type="evidence" value="ECO:0007669"/>
    <property type="project" value="UniProtKB-KW"/>
</dbReference>
<dbReference type="InterPro" id="IPR041373">
    <property type="entry name" value="RT_RNaseH"/>
</dbReference>
<evidence type="ECO:0000259" key="8">
    <source>
        <dbReference type="Pfam" id="PF17917"/>
    </source>
</evidence>
<dbReference type="PANTHER" id="PTHR34072">
    <property type="entry name" value="ENZYMATIC POLYPROTEIN-RELATED"/>
    <property type="match status" value="1"/>
</dbReference>
<evidence type="ECO:0000256" key="5">
    <source>
        <dbReference type="ARBA" id="ARBA00022801"/>
    </source>
</evidence>
<dbReference type="InterPro" id="IPR043502">
    <property type="entry name" value="DNA/RNA_pol_sf"/>
</dbReference>
<keyword evidence="10" id="KW-1185">Reference proteome</keyword>
<keyword evidence="6" id="KW-0695">RNA-directed DNA polymerase</keyword>
<sequence>MPPQRAIRSRPTRRNVEEQELPNAPEVQPQVEVTNAEFREAIRMLSQVVTNQAEQQRGARQEEADTLRIREFLRMNSPSFTGSGPTKDPENFIEELNKAPIIIAPDWSIPFELMCDTSGVSLGAVLGQRRGKLFHPVQYASKTLNVAQKNYTVMEQELIVVVYAFEKFRAYLLGTKVMVHMDRAAIRYLMAKKDAKSRLIRWVLLLQEFDFDVKDRKGCENQAADHLSRLETNVVDPGERDIEEEFHDEKVMRITHVNSPWFADFANYVVCGIIPGGLNFYQQKKFLFDVKKYF</sequence>
<reference evidence="9" key="1">
    <citation type="submission" date="2023-08" db="EMBL/GenBank/DDBJ databases">
        <title>A de novo genome assembly of Solanum verrucosum Schlechtendal, a Mexican diploid species geographically isolated from the other diploid A-genome species in potato relatives.</title>
        <authorList>
            <person name="Hosaka K."/>
        </authorList>
    </citation>
    <scope>NUCLEOTIDE SEQUENCE</scope>
    <source>
        <tissue evidence="9">Young leaves</tissue>
    </source>
</reference>
<evidence type="ECO:0000256" key="2">
    <source>
        <dbReference type="ARBA" id="ARBA00022695"/>
    </source>
</evidence>
<dbReference type="GO" id="GO:0003964">
    <property type="term" value="F:RNA-directed DNA polymerase activity"/>
    <property type="evidence" value="ECO:0007669"/>
    <property type="project" value="UniProtKB-KW"/>
</dbReference>
<organism evidence="9 10">
    <name type="scientific">Solanum verrucosum</name>
    <dbReference type="NCBI Taxonomy" id="315347"/>
    <lineage>
        <taxon>Eukaryota</taxon>
        <taxon>Viridiplantae</taxon>
        <taxon>Streptophyta</taxon>
        <taxon>Embryophyta</taxon>
        <taxon>Tracheophyta</taxon>
        <taxon>Spermatophyta</taxon>
        <taxon>Magnoliopsida</taxon>
        <taxon>eudicotyledons</taxon>
        <taxon>Gunneridae</taxon>
        <taxon>Pentapetalae</taxon>
        <taxon>asterids</taxon>
        <taxon>lamiids</taxon>
        <taxon>Solanales</taxon>
        <taxon>Solanaceae</taxon>
        <taxon>Solanoideae</taxon>
        <taxon>Solaneae</taxon>
        <taxon>Solanum</taxon>
    </lineage>
</organism>
<keyword evidence="5" id="KW-0378">Hydrolase</keyword>
<keyword evidence="1" id="KW-0808">Transferase</keyword>
<feature type="domain" description="Reverse transcriptase RNase H-like" evidence="8">
    <location>
        <begin position="107"/>
        <end position="209"/>
    </location>
</feature>
<dbReference type="EMBL" id="CP133614">
    <property type="protein sequence ID" value="WMV18974.1"/>
    <property type="molecule type" value="Genomic_DNA"/>
</dbReference>
<dbReference type="PANTHER" id="PTHR34072:SF57">
    <property type="entry name" value="RNA-DIRECTED DNA POLYMERASE"/>
    <property type="match status" value="1"/>
</dbReference>
<evidence type="ECO:0000256" key="3">
    <source>
        <dbReference type="ARBA" id="ARBA00022722"/>
    </source>
</evidence>
<dbReference type="GO" id="GO:0004519">
    <property type="term" value="F:endonuclease activity"/>
    <property type="evidence" value="ECO:0007669"/>
    <property type="project" value="UniProtKB-KW"/>
</dbReference>
<evidence type="ECO:0000256" key="6">
    <source>
        <dbReference type="ARBA" id="ARBA00022918"/>
    </source>
</evidence>
<name>A0AAF0Q8F6_SOLVR</name>
<protein>
    <recommendedName>
        <fullName evidence="8">Reverse transcriptase RNase H-like domain-containing protein</fullName>
    </recommendedName>
</protein>
<keyword evidence="4" id="KW-0255">Endonuclease</keyword>
<dbReference type="Pfam" id="PF17917">
    <property type="entry name" value="RT_RNaseH"/>
    <property type="match status" value="1"/>
</dbReference>
<keyword evidence="3" id="KW-0540">Nuclease</keyword>
<dbReference type="CDD" id="cd09274">
    <property type="entry name" value="RNase_HI_RT_Ty3"/>
    <property type="match status" value="1"/>
</dbReference>
<proteinExistence type="predicted"/>
<evidence type="ECO:0000313" key="9">
    <source>
        <dbReference type="EMBL" id="WMV18974.1"/>
    </source>
</evidence>
<evidence type="ECO:0000313" key="10">
    <source>
        <dbReference type="Proteomes" id="UP001234989"/>
    </source>
</evidence>
<dbReference type="SUPFAM" id="SSF56672">
    <property type="entry name" value="DNA/RNA polymerases"/>
    <property type="match status" value="1"/>
</dbReference>
<accession>A0AAF0Q8F6</accession>
<evidence type="ECO:0000256" key="4">
    <source>
        <dbReference type="ARBA" id="ARBA00022759"/>
    </source>
</evidence>